<sequence precursor="true">MIRTLMLTAVLAATMMLASTAQAGWGRAPHYRNVSQHPHATTHDYYTGRYISPYHGGYRGFGFGGYGYGTGFGPDFRAGS</sequence>
<feature type="signal peptide" evidence="1">
    <location>
        <begin position="1"/>
        <end position="23"/>
    </location>
</feature>
<gene>
    <name evidence="2" type="ORF">Pan97_03510</name>
</gene>
<dbReference type="EMBL" id="CP036289">
    <property type="protein sequence ID" value="QDU73381.1"/>
    <property type="molecule type" value="Genomic_DNA"/>
</dbReference>
<feature type="chain" id="PRO_5021733689" evidence="1">
    <location>
        <begin position="24"/>
        <end position="80"/>
    </location>
</feature>
<dbReference type="Proteomes" id="UP000318626">
    <property type="component" value="Chromosome"/>
</dbReference>
<keyword evidence="3" id="KW-1185">Reference proteome</keyword>
<keyword evidence="1" id="KW-0732">Signal</keyword>
<evidence type="ECO:0000313" key="3">
    <source>
        <dbReference type="Proteomes" id="UP000318626"/>
    </source>
</evidence>
<dbReference type="AlphaFoldDB" id="A0A518C2C2"/>
<dbReference type="KEGG" id="bvo:Pan97_03510"/>
<reference evidence="3" key="1">
    <citation type="submission" date="2019-02" db="EMBL/GenBank/DDBJ databases">
        <title>Deep-cultivation of Planctomycetes and their phenomic and genomic characterization uncovers novel biology.</title>
        <authorList>
            <person name="Wiegand S."/>
            <person name="Jogler M."/>
            <person name="Boedeker C."/>
            <person name="Pinto D."/>
            <person name="Vollmers J."/>
            <person name="Rivas-Marin E."/>
            <person name="Kohn T."/>
            <person name="Peeters S.H."/>
            <person name="Heuer A."/>
            <person name="Rast P."/>
            <person name="Oberbeckmann S."/>
            <person name="Bunk B."/>
            <person name="Jeske O."/>
            <person name="Meyerdierks A."/>
            <person name="Storesund J.E."/>
            <person name="Kallscheuer N."/>
            <person name="Luecker S."/>
            <person name="Lage O.M."/>
            <person name="Pohl T."/>
            <person name="Merkel B.J."/>
            <person name="Hornburger P."/>
            <person name="Mueller R.-W."/>
            <person name="Bruemmer F."/>
            <person name="Labrenz M."/>
            <person name="Spormann A.M."/>
            <person name="Op den Camp H."/>
            <person name="Overmann J."/>
            <person name="Amann R."/>
            <person name="Jetten M.S.M."/>
            <person name="Mascher T."/>
            <person name="Medema M.H."/>
            <person name="Devos D.P."/>
            <person name="Kaster A.-K."/>
            <person name="Ovreas L."/>
            <person name="Rohde M."/>
            <person name="Galperin M.Y."/>
            <person name="Jogler C."/>
        </authorList>
    </citation>
    <scope>NUCLEOTIDE SEQUENCE [LARGE SCALE GENOMIC DNA]</scope>
    <source>
        <strain evidence="3">Pan97</strain>
    </source>
</reference>
<dbReference type="RefSeq" id="WP_144970167.1">
    <property type="nucleotide sequence ID" value="NZ_CP036289.1"/>
</dbReference>
<proteinExistence type="predicted"/>
<evidence type="ECO:0000256" key="1">
    <source>
        <dbReference type="SAM" id="SignalP"/>
    </source>
</evidence>
<organism evidence="2 3">
    <name type="scientific">Bremerella volcania</name>
    <dbReference type="NCBI Taxonomy" id="2527984"/>
    <lineage>
        <taxon>Bacteria</taxon>
        <taxon>Pseudomonadati</taxon>
        <taxon>Planctomycetota</taxon>
        <taxon>Planctomycetia</taxon>
        <taxon>Pirellulales</taxon>
        <taxon>Pirellulaceae</taxon>
        <taxon>Bremerella</taxon>
    </lineage>
</organism>
<accession>A0A518C2C2</accession>
<protein>
    <submittedName>
        <fullName evidence="2">Uncharacterized protein</fullName>
    </submittedName>
</protein>
<evidence type="ECO:0000313" key="2">
    <source>
        <dbReference type="EMBL" id="QDU73381.1"/>
    </source>
</evidence>
<name>A0A518C2C2_9BACT</name>